<feature type="compositionally biased region" description="Polar residues" evidence="1">
    <location>
        <begin position="32"/>
        <end position="49"/>
    </location>
</feature>
<keyword evidence="3" id="KW-1185">Reference proteome</keyword>
<feature type="region of interest" description="Disordered" evidence="1">
    <location>
        <begin position="1"/>
        <end position="49"/>
    </location>
</feature>
<feature type="compositionally biased region" description="Basic residues" evidence="1">
    <location>
        <begin position="1"/>
        <end position="12"/>
    </location>
</feature>
<evidence type="ECO:0000313" key="3">
    <source>
        <dbReference type="Proteomes" id="UP001476247"/>
    </source>
</evidence>
<feature type="compositionally biased region" description="Low complexity" evidence="1">
    <location>
        <begin position="16"/>
        <end position="26"/>
    </location>
</feature>
<reference evidence="2 3" key="1">
    <citation type="submission" date="2024-04" db="EMBL/GenBank/DDBJ databases">
        <title>genome sequences of Mucor flavus KT1a and Helicostylum pulchrum KT1b strains isolation_sourced from the surface of a dry-aged beef.</title>
        <authorList>
            <person name="Toyotome T."/>
            <person name="Hosono M."/>
            <person name="Torimaru M."/>
            <person name="Fukuda K."/>
            <person name="Mikami N."/>
        </authorList>
    </citation>
    <scope>NUCLEOTIDE SEQUENCE [LARGE SCALE GENOMIC DNA]</scope>
    <source>
        <strain evidence="2 3">KT1b</strain>
    </source>
</reference>
<name>A0ABP9Y3B0_9FUNG</name>
<comment type="caution">
    <text evidence="2">The sequence shown here is derived from an EMBL/GenBank/DDBJ whole genome shotgun (WGS) entry which is preliminary data.</text>
</comment>
<gene>
    <name evidence="2" type="ORF">HPULCUR_006913</name>
</gene>
<dbReference type="Proteomes" id="UP001476247">
    <property type="component" value="Unassembled WGS sequence"/>
</dbReference>
<evidence type="ECO:0000256" key="1">
    <source>
        <dbReference type="SAM" id="MobiDB-lite"/>
    </source>
</evidence>
<sequence length="503" mass="57066">MRKRKKLHKGKKKDTSAAASANVSAVPPGYNAPSNSTATRGSNVTPGSSIRSVSAVTPVANVLAGANPVQVCDGTLSGNSRLTDSTKRYRQLIAKHKDNYIKYADYTPPKLVNAQQISLYECTKIETAYLNNIKTHFGNRLSMFLNKLCGKKEKASEGCSKDLIKEKVREEIYKPRNQIKLSIAKKEMSVTDTLDNISKVKLQTLLSMYDTDYKFQKDSIYYNVKARPANHLKAFFKLQQPCEHAKKLKKIICFPIRTSFVPSYMTLDTKIASYHILKSKKLVTDKYHTWGQVVSLKKKVFKPQGPDKSLRFQGTLETDGIGVSVLKQNISTNRRLSGTGRQQSVTKDEYKIENIQDLTQETLNRTTDNCILIDPGRRDLMYCMHETSTVKEKKTFIFTKNNRTKLSRRFWSLRKRSQPFAIKTAGAALSETNSSSVSVDKFVQYIKTRASVKNTMYAYYGNGTTKSDKVLFPDPELDFQVDKKCNLYYESLFLANIRRLSNQ</sequence>
<accession>A0ABP9Y3B0</accession>
<proteinExistence type="predicted"/>
<evidence type="ECO:0000313" key="2">
    <source>
        <dbReference type="EMBL" id="GAA5801467.1"/>
    </source>
</evidence>
<organism evidence="2 3">
    <name type="scientific">Helicostylum pulchrum</name>
    <dbReference type="NCBI Taxonomy" id="562976"/>
    <lineage>
        <taxon>Eukaryota</taxon>
        <taxon>Fungi</taxon>
        <taxon>Fungi incertae sedis</taxon>
        <taxon>Mucoromycota</taxon>
        <taxon>Mucoromycotina</taxon>
        <taxon>Mucoromycetes</taxon>
        <taxon>Mucorales</taxon>
        <taxon>Mucorineae</taxon>
        <taxon>Mucoraceae</taxon>
        <taxon>Helicostylum</taxon>
    </lineage>
</organism>
<dbReference type="EMBL" id="BAABUJ010000019">
    <property type="protein sequence ID" value="GAA5801467.1"/>
    <property type="molecule type" value="Genomic_DNA"/>
</dbReference>
<protein>
    <submittedName>
        <fullName evidence="2">Uncharacterized protein</fullName>
    </submittedName>
</protein>